<organism evidence="1 2">
    <name type="scientific">Auriscalpium vulgare</name>
    <dbReference type="NCBI Taxonomy" id="40419"/>
    <lineage>
        <taxon>Eukaryota</taxon>
        <taxon>Fungi</taxon>
        <taxon>Dikarya</taxon>
        <taxon>Basidiomycota</taxon>
        <taxon>Agaricomycotina</taxon>
        <taxon>Agaricomycetes</taxon>
        <taxon>Russulales</taxon>
        <taxon>Auriscalpiaceae</taxon>
        <taxon>Auriscalpium</taxon>
    </lineage>
</organism>
<sequence>MQFRHHICDDLAYRLRAHGISHPTDEQVYDYGLHLLDNILHDSGRSLEEFPPMPLPQDDWNVLAENPFIAEQLNYDRDRERVQWAERFDQLNDDQRHAYNQVMVSVEQNEGQVFFLNGPGGTGKTFVYRTVCHKVRSEGWIALCVASSGVAALLLKGGRTSHSMFKIPVQGLCDTSTCAINKQSRLADMLRRVNVIIWDEVVMQNRFVVSHMSICPYIQIYYQMGPGGCRSHNARHL</sequence>
<dbReference type="Proteomes" id="UP000814033">
    <property type="component" value="Unassembled WGS sequence"/>
</dbReference>
<evidence type="ECO:0000313" key="1">
    <source>
        <dbReference type="EMBL" id="KAI0039744.1"/>
    </source>
</evidence>
<gene>
    <name evidence="1" type="ORF">FA95DRAFT_1503786</name>
</gene>
<protein>
    <submittedName>
        <fullName evidence="1">Uncharacterized protein</fullName>
    </submittedName>
</protein>
<reference evidence="1" key="1">
    <citation type="submission" date="2021-02" db="EMBL/GenBank/DDBJ databases">
        <authorList>
            <consortium name="DOE Joint Genome Institute"/>
            <person name="Ahrendt S."/>
            <person name="Looney B.P."/>
            <person name="Miyauchi S."/>
            <person name="Morin E."/>
            <person name="Drula E."/>
            <person name="Courty P.E."/>
            <person name="Chicoki N."/>
            <person name="Fauchery L."/>
            <person name="Kohler A."/>
            <person name="Kuo A."/>
            <person name="Labutti K."/>
            <person name="Pangilinan J."/>
            <person name="Lipzen A."/>
            <person name="Riley R."/>
            <person name="Andreopoulos W."/>
            <person name="He G."/>
            <person name="Johnson J."/>
            <person name="Barry K.W."/>
            <person name="Grigoriev I.V."/>
            <person name="Nagy L."/>
            <person name="Hibbett D."/>
            <person name="Henrissat B."/>
            <person name="Matheny P.B."/>
            <person name="Labbe J."/>
            <person name="Martin F."/>
        </authorList>
    </citation>
    <scope>NUCLEOTIDE SEQUENCE</scope>
    <source>
        <strain evidence="1">FP105234-sp</strain>
    </source>
</reference>
<dbReference type="EMBL" id="MU276268">
    <property type="protein sequence ID" value="KAI0039744.1"/>
    <property type="molecule type" value="Genomic_DNA"/>
</dbReference>
<keyword evidence="2" id="KW-1185">Reference proteome</keyword>
<reference evidence="1" key="2">
    <citation type="journal article" date="2022" name="New Phytol.">
        <title>Evolutionary transition to the ectomycorrhizal habit in the genomes of a hyperdiverse lineage of mushroom-forming fungi.</title>
        <authorList>
            <person name="Looney B."/>
            <person name="Miyauchi S."/>
            <person name="Morin E."/>
            <person name="Drula E."/>
            <person name="Courty P.E."/>
            <person name="Kohler A."/>
            <person name="Kuo A."/>
            <person name="LaButti K."/>
            <person name="Pangilinan J."/>
            <person name="Lipzen A."/>
            <person name="Riley R."/>
            <person name="Andreopoulos W."/>
            <person name="He G."/>
            <person name="Johnson J."/>
            <person name="Nolan M."/>
            <person name="Tritt A."/>
            <person name="Barry K.W."/>
            <person name="Grigoriev I.V."/>
            <person name="Nagy L.G."/>
            <person name="Hibbett D."/>
            <person name="Henrissat B."/>
            <person name="Matheny P.B."/>
            <person name="Labbe J."/>
            <person name="Martin F.M."/>
        </authorList>
    </citation>
    <scope>NUCLEOTIDE SEQUENCE</scope>
    <source>
        <strain evidence="1">FP105234-sp</strain>
    </source>
</reference>
<evidence type="ECO:0000313" key="2">
    <source>
        <dbReference type="Proteomes" id="UP000814033"/>
    </source>
</evidence>
<name>A0ACB8R6H1_9AGAM</name>
<proteinExistence type="predicted"/>
<accession>A0ACB8R6H1</accession>
<comment type="caution">
    <text evidence="1">The sequence shown here is derived from an EMBL/GenBank/DDBJ whole genome shotgun (WGS) entry which is preliminary data.</text>
</comment>